<feature type="binding site" evidence="4">
    <location>
        <begin position="136"/>
        <end position="138"/>
    </location>
    <ligand>
        <name>FAD</name>
        <dbReference type="ChEBI" id="CHEBI:57692"/>
    </ligand>
</feature>
<dbReference type="PANTHER" id="PTHR43014:SF5">
    <property type="entry name" value="GLUTATHIONE REDUCTASE (NADPH)"/>
    <property type="match status" value="1"/>
</dbReference>
<accession>A0A2H0BEU1</accession>
<organism evidence="8 9">
    <name type="scientific">candidate division WWE3 bacterium CG22_combo_CG10-13_8_21_14_all_39_12</name>
    <dbReference type="NCBI Taxonomy" id="1975094"/>
    <lineage>
        <taxon>Bacteria</taxon>
        <taxon>Katanobacteria</taxon>
    </lineage>
</organism>
<comment type="caution">
    <text evidence="8">The sequence shown here is derived from an EMBL/GenBank/DDBJ whole genome shotgun (WGS) entry which is preliminary data.</text>
</comment>
<feature type="disulfide bond" description="Redox-active" evidence="5">
    <location>
        <begin position="44"/>
        <end position="49"/>
    </location>
</feature>
<feature type="domain" description="Pyridine nucleotide-disulphide oxidoreductase dimerisation" evidence="6">
    <location>
        <begin position="328"/>
        <end position="428"/>
    </location>
</feature>
<keyword evidence="3 4" id="KW-0274">FAD</keyword>
<sequence length="459" mass="50689">MSQKIIEYDYLVIGAGSGGLLVAVGLQKLGKDVAVVSKNIGGDCTHYGCVPSKTLLHIAKEYHQSCDPIAKEKIKKNALKEVAKKVNFFAQEEKDLIKEERYINGSAGFIDQSTVKVKNGDERQHVRFKKKCIIATGSKPRKITIKGIPSEKLITNEDFFYLVSLPASITILGGGPIGAELATACAHLGITTYLVSNSYLAKEPEVIAQRSLESLKKIGVKYHPARPIELKDTVLTLDNNTNIPETEFYLSAVGRVPNTELDLEKADVAYDNTGINIDRNLITSNRNIFAIGDCTQSPQFTHLAANQGKFVIKKIAVPFAQNRQRSLPRVTFTSPSISSTGELEKTANSRLFELDLSRTDKGRTHYDRNSYGVVNIDVTSGRVIGASLFGDFGEDLINLFTLLIDEKIPVLTMTDFITPYPTYANIMHNLSLDFLTYLASNWKNHPVGSVLQLIKYAIK</sequence>
<dbReference type="AlphaFoldDB" id="A0A2H0BEU1"/>
<dbReference type="GO" id="GO:0000166">
    <property type="term" value="F:nucleotide binding"/>
    <property type="evidence" value="ECO:0007669"/>
    <property type="project" value="UniProtKB-KW"/>
</dbReference>
<dbReference type="Proteomes" id="UP000228495">
    <property type="component" value="Unassembled WGS sequence"/>
</dbReference>
<dbReference type="InterPro" id="IPR004099">
    <property type="entry name" value="Pyr_nucl-diS_OxRdtase_dimer"/>
</dbReference>
<name>A0A2H0BEU1_UNCKA</name>
<feature type="binding site" evidence="4">
    <location>
        <position position="293"/>
    </location>
    <ligand>
        <name>FAD</name>
        <dbReference type="ChEBI" id="CHEBI:57692"/>
    </ligand>
</feature>
<dbReference type="Pfam" id="PF07992">
    <property type="entry name" value="Pyr_redox_2"/>
    <property type="match status" value="1"/>
</dbReference>
<dbReference type="Pfam" id="PF02852">
    <property type="entry name" value="Pyr_redox_dim"/>
    <property type="match status" value="1"/>
</dbReference>
<evidence type="ECO:0000259" key="6">
    <source>
        <dbReference type="Pfam" id="PF02852"/>
    </source>
</evidence>
<dbReference type="PIRSF" id="PIRSF000350">
    <property type="entry name" value="Mercury_reductase_MerA"/>
    <property type="match status" value="1"/>
</dbReference>
<keyword evidence="2" id="KW-0285">Flavoprotein</keyword>
<evidence type="ECO:0000313" key="8">
    <source>
        <dbReference type="EMBL" id="PIP56182.1"/>
    </source>
</evidence>
<proteinExistence type="inferred from homology"/>
<dbReference type="InterPro" id="IPR023753">
    <property type="entry name" value="FAD/NAD-binding_dom"/>
</dbReference>
<evidence type="ECO:0000256" key="5">
    <source>
        <dbReference type="PIRSR" id="PIRSR000350-4"/>
    </source>
</evidence>
<dbReference type="Gene3D" id="3.30.390.30">
    <property type="match status" value="1"/>
</dbReference>
<feature type="binding site" evidence="4">
    <location>
        <position position="53"/>
    </location>
    <ligand>
        <name>FAD</name>
        <dbReference type="ChEBI" id="CHEBI:57692"/>
    </ligand>
</feature>
<dbReference type="PANTHER" id="PTHR43014">
    <property type="entry name" value="MERCURIC REDUCTASE"/>
    <property type="match status" value="1"/>
</dbReference>
<dbReference type="SUPFAM" id="SSF51905">
    <property type="entry name" value="FAD/NAD(P)-binding domain"/>
    <property type="match status" value="2"/>
</dbReference>
<reference evidence="8 9" key="1">
    <citation type="submission" date="2017-09" db="EMBL/GenBank/DDBJ databases">
        <title>Depth-based differentiation of microbial function through sediment-hosted aquifers and enrichment of novel symbionts in the deep terrestrial subsurface.</title>
        <authorList>
            <person name="Probst A.J."/>
            <person name="Ladd B."/>
            <person name="Jarett J.K."/>
            <person name="Geller-Mcgrath D.E."/>
            <person name="Sieber C.M."/>
            <person name="Emerson J.B."/>
            <person name="Anantharaman K."/>
            <person name="Thomas B.C."/>
            <person name="Malmstrom R."/>
            <person name="Stieglmeier M."/>
            <person name="Klingl A."/>
            <person name="Woyke T."/>
            <person name="Ryan C.M."/>
            <person name="Banfield J.F."/>
        </authorList>
    </citation>
    <scope>NUCLEOTIDE SEQUENCE [LARGE SCALE GENOMIC DNA]</scope>
    <source>
        <strain evidence="8">CG22_combo_CG10-13_8_21_14_all_39_12</strain>
    </source>
</reference>
<dbReference type="PRINTS" id="PR00368">
    <property type="entry name" value="FADPNR"/>
</dbReference>
<comment type="cofactor">
    <cofactor evidence="4">
        <name>FAD</name>
        <dbReference type="ChEBI" id="CHEBI:57692"/>
    </cofactor>
    <text evidence="4">Binds 1 FAD per subunit.</text>
</comment>
<dbReference type="InterPro" id="IPR016156">
    <property type="entry name" value="FAD/NAD-linked_Rdtase_dimer_sf"/>
</dbReference>
<feature type="domain" description="FAD/NAD(P)-binding" evidence="7">
    <location>
        <begin position="8"/>
        <end position="308"/>
    </location>
</feature>
<feature type="binding site" evidence="4">
    <location>
        <begin position="173"/>
        <end position="180"/>
    </location>
    <ligand>
        <name>NAD(+)</name>
        <dbReference type="ChEBI" id="CHEBI:57540"/>
    </ligand>
</feature>
<dbReference type="SUPFAM" id="SSF55424">
    <property type="entry name" value="FAD/NAD-linked reductases, dimerisation (C-terminal) domain"/>
    <property type="match status" value="1"/>
</dbReference>
<comment type="similarity">
    <text evidence="1">Belongs to the class-I pyridine nucleotide-disulfide oxidoreductase family.</text>
</comment>
<evidence type="ECO:0000256" key="2">
    <source>
        <dbReference type="ARBA" id="ARBA00022630"/>
    </source>
</evidence>
<keyword evidence="4" id="KW-0547">Nucleotide-binding</keyword>
<dbReference type="EMBL" id="PCSU01000076">
    <property type="protein sequence ID" value="PIP56182.1"/>
    <property type="molecule type" value="Genomic_DNA"/>
</dbReference>
<dbReference type="InterPro" id="IPR001100">
    <property type="entry name" value="Pyr_nuc-diS_OxRdtase"/>
</dbReference>
<protein>
    <recommendedName>
        <fullName evidence="10">Pyridine nucleotide-disulfide oxidoreductase</fullName>
    </recommendedName>
</protein>
<evidence type="ECO:0000313" key="9">
    <source>
        <dbReference type="Proteomes" id="UP000228495"/>
    </source>
</evidence>
<dbReference type="GO" id="GO:0016491">
    <property type="term" value="F:oxidoreductase activity"/>
    <property type="evidence" value="ECO:0007669"/>
    <property type="project" value="InterPro"/>
</dbReference>
<keyword evidence="4" id="KW-0520">NAD</keyword>
<evidence type="ECO:0000256" key="1">
    <source>
        <dbReference type="ARBA" id="ARBA00007532"/>
    </source>
</evidence>
<evidence type="ECO:0000256" key="3">
    <source>
        <dbReference type="ARBA" id="ARBA00022827"/>
    </source>
</evidence>
<evidence type="ECO:0000256" key="4">
    <source>
        <dbReference type="PIRSR" id="PIRSR000350-3"/>
    </source>
</evidence>
<evidence type="ECO:0000259" key="7">
    <source>
        <dbReference type="Pfam" id="PF07992"/>
    </source>
</evidence>
<gene>
    <name evidence="8" type="ORF">COX05_04430</name>
</gene>
<dbReference type="Gene3D" id="3.50.50.60">
    <property type="entry name" value="FAD/NAD(P)-binding domain"/>
    <property type="match status" value="2"/>
</dbReference>
<feature type="binding site" evidence="4">
    <location>
        <position position="254"/>
    </location>
    <ligand>
        <name>NAD(+)</name>
        <dbReference type="ChEBI" id="CHEBI:57540"/>
    </ligand>
</feature>
<dbReference type="PRINTS" id="PR00411">
    <property type="entry name" value="PNDRDTASEI"/>
</dbReference>
<evidence type="ECO:0008006" key="10">
    <source>
        <dbReference type="Google" id="ProtNLM"/>
    </source>
</evidence>
<dbReference type="InterPro" id="IPR036188">
    <property type="entry name" value="FAD/NAD-bd_sf"/>
</dbReference>